<protein>
    <recommendedName>
        <fullName evidence="2">histidine kinase</fullName>
        <ecNumber evidence="2">2.7.13.3</ecNumber>
    </recommendedName>
</protein>
<reference evidence="7" key="1">
    <citation type="submission" date="2020-10" db="EMBL/GenBank/DDBJ databases">
        <title>Connecting structure to function with the recovery of over 1000 high-quality activated sludge metagenome-assembled genomes encoding full-length rRNA genes using long-read sequencing.</title>
        <authorList>
            <person name="Singleton C.M."/>
            <person name="Petriglieri F."/>
            <person name="Kristensen J.M."/>
            <person name="Kirkegaard R.H."/>
            <person name="Michaelsen T.Y."/>
            <person name="Andersen M.H."/>
            <person name="Karst S.M."/>
            <person name="Dueholm M.S."/>
            <person name="Nielsen P.H."/>
            <person name="Albertsen M."/>
        </authorList>
    </citation>
    <scope>NUCLEOTIDE SEQUENCE</scope>
    <source>
        <strain evidence="7">Ribe_18-Q3-R11-54_MAXAC.001</strain>
    </source>
</reference>
<dbReference type="SMART" id="SM00387">
    <property type="entry name" value="HATPase_c"/>
    <property type="match status" value="1"/>
</dbReference>
<dbReference type="PROSITE" id="PS50109">
    <property type="entry name" value="HIS_KIN"/>
    <property type="match status" value="1"/>
</dbReference>
<dbReference type="CDD" id="cd00075">
    <property type="entry name" value="HATPase"/>
    <property type="match status" value="1"/>
</dbReference>
<proteinExistence type="predicted"/>
<evidence type="ECO:0000313" key="7">
    <source>
        <dbReference type="EMBL" id="MBL0004689.1"/>
    </source>
</evidence>
<evidence type="ECO:0000256" key="2">
    <source>
        <dbReference type="ARBA" id="ARBA00012438"/>
    </source>
</evidence>
<comment type="catalytic activity">
    <reaction evidence="1">
        <text>ATP + protein L-histidine = ADP + protein N-phospho-L-histidine.</text>
        <dbReference type="EC" id="2.7.13.3"/>
    </reaction>
</comment>
<dbReference type="InterPro" id="IPR005467">
    <property type="entry name" value="His_kinase_dom"/>
</dbReference>
<dbReference type="InterPro" id="IPR036890">
    <property type="entry name" value="HATPase_C_sf"/>
</dbReference>
<dbReference type="InterPro" id="IPR003594">
    <property type="entry name" value="HATPase_dom"/>
</dbReference>
<accession>A0A9D7TCB5</accession>
<dbReference type="SUPFAM" id="SSF55874">
    <property type="entry name" value="ATPase domain of HSP90 chaperone/DNA topoisomerase II/histidine kinase"/>
    <property type="match status" value="1"/>
</dbReference>
<dbReference type="InterPro" id="IPR050736">
    <property type="entry name" value="Sensor_HK_Regulatory"/>
</dbReference>
<comment type="caution">
    <text evidence="7">The sequence shown here is derived from an EMBL/GenBank/DDBJ whole genome shotgun (WGS) entry which is preliminary data.</text>
</comment>
<dbReference type="EC" id="2.7.13.3" evidence="2"/>
<evidence type="ECO:0000256" key="5">
    <source>
        <dbReference type="ARBA" id="ARBA00023012"/>
    </source>
</evidence>
<gene>
    <name evidence="7" type="ORF">IPP00_12105</name>
</gene>
<dbReference type="PANTHER" id="PTHR43711:SF1">
    <property type="entry name" value="HISTIDINE KINASE 1"/>
    <property type="match status" value="1"/>
</dbReference>
<evidence type="ECO:0000256" key="3">
    <source>
        <dbReference type="ARBA" id="ARBA00022679"/>
    </source>
</evidence>
<evidence type="ECO:0000256" key="1">
    <source>
        <dbReference type="ARBA" id="ARBA00000085"/>
    </source>
</evidence>
<keyword evidence="3" id="KW-0808">Transferase</keyword>
<feature type="domain" description="Histidine kinase" evidence="6">
    <location>
        <begin position="1"/>
        <end position="189"/>
    </location>
</feature>
<dbReference type="Gene3D" id="3.30.565.10">
    <property type="entry name" value="Histidine kinase-like ATPase, C-terminal domain"/>
    <property type="match status" value="1"/>
</dbReference>
<dbReference type="PANTHER" id="PTHR43711">
    <property type="entry name" value="TWO-COMPONENT HISTIDINE KINASE"/>
    <property type="match status" value="1"/>
</dbReference>
<dbReference type="Proteomes" id="UP000886632">
    <property type="component" value="Unassembled WGS sequence"/>
</dbReference>
<dbReference type="GO" id="GO:0000160">
    <property type="term" value="P:phosphorelay signal transduction system"/>
    <property type="evidence" value="ECO:0007669"/>
    <property type="project" value="UniProtKB-KW"/>
</dbReference>
<organism evidence="7 8">
    <name type="scientific">Candidatus Phosphoribacter hodrii</name>
    <dbReference type="NCBI Taxonomy" id="2953743"/>
    <lineage>
        <taxon>Bacteria</taxon>
        <taxon>Bacillati</taxon>
        <taxon>Actinomycetota</taxon>
        <taxon>Actinomycetes</taxon>
        <taxon>Micrococcales</taxon>
        <taxon>Dermatophilaceae</taxon>
        <taxon>Candidatus Phosphoribacter</taxon>
    </lineage>
</organism>
<evidence type="ECO:0000313" key="8">
    <source>
        <dbReference type="Proteomes" id="UP000886632"/>
    </source>
</evidence>
<keyword evidence="4 7" id="KW-0418">Kinase</keyword>
<dbReference type="AlphaFoldDB" id="A0A9D7TCB5"/>
<dbReference type="EMBL" id="JADKGK010000021">
    <property type="protein sequence ID" value="MBL0004689.1"/>
    <property type="molecule type" value="Genomic_DNA"/>
</dbReference>
<dbReference type="Pfam" id="PF02518">
    <property type="entry name" value="HATPase_c"/>
    <property type="match status" value="1"/>
</dbReference>
<name>A0A9D7TCB5_9MICO</name>
<evidence type="ECO:0000256" key="4">
    <source>
        <dbReference type="ARBA" id="ARBA00022777"/>
    </source>
</evidence>
<keyword evidence="5" id="KW-0902">Two-component regulatory system</keyword>
<sequence length="200" mass="20763">MAEVGRIVGAEAARLDRLVQDLLDLARLDAHEVTLTMAAVDLAGLLASAEPVWRRRCDAVGVAFGLELPAVPLVVTADPDRLRQALDGLVDNALRATPVGRPVIVGAHGEGAYAVLEVRDGGPGLAPEDFPVAFERSVLHERYRGVREVGTGLGLAIVARIVARHGGTVAARPAPEGGACFAITLPVATPIVPTNSPVGQ</sequence>
<dbReference type="GO" id="GO:0004673">
    <property type="term" value="F:protein histidine kinase activity"/>
    <property type="evidence" value="ECO:0007669"/>
    <property type="project" value="UniProtKB-EC"/>
</dbReference>
<evidence type="ECO:0000259" key="6">
    <source>
        <dbReference type="PROSITE" id="PS50109"/>
    </source>
</evidence>